<evidence type="ECO:0000259" key="5">
    <source>
        <dbReference type="PROSITE" id="PS50305"/>
    </source>
</evidence>
<name>A0A512NDQ1_9HYPH</name>
<comment type="catalytic activity">
    <reaction evidence="3">
        <text>N(6)-acetyl-L-lysyl-[protein] + NAD(+) + H2O = 2''-O-acetyl-ADP-D-ribose + nicotinamide + L-lysyl-[protein]</text>
        <dbReference type="Rhea" id="RHEA:43636"/>
        <dbReference type="Rhea" id="RHEA-COMP:9752"/>
        <dbReference type="Rhea" id="RHEA-COMP:10731"/>
        <dbReference type="ChEBI" id="CHEBI:15377"/>
        <dbReference type="ChEBI" id="CHEBI:17154"/>
        <dbReference type="ChEBI" id="CHEBI:29969"/>
        <dbReference type="ChEBI" id="CHEBI:57540"/>
        <dbReference type="ChEBI" id="CHEBI:61930"/>
        <dbReference type="ChEBI" id="CHEBI:83767"/>
        <dbReference type="EC" id="2.3.1.286"/>
    </reaction>
</comment>
<dbReference type="InterPro" id="IPR027546">
    <property type="entry name" value="Sirtuin_class_III"/>
</dbReference>
<keyword evidence="1" id="KW-0808">Transferase</keyword>
<feature type="binding site" evidence="3 4">
    <location>
        <position position="144"/>
    </location>
    <ligand>
        <name>Zn(2+)</name>
        <dbReference type="ChEBI" id="CHEBI:29105"/>
    </ligand>
</feature>
<dbReference type="Pfam" id="PF02146">
    <property type="entry name" value="SIR2"/>
    <property type="match status" value="1"/>
</dbReference>
<dbReference type="PANTHER" id="PTHR11085">
    <property type="entry name" value="NAD-DEPENDENT PROTEIN DEACYLASE SIRTUIN-5, MITOCHONDRIAL-RELATED"/>
    <property type="match status" value="1"/>
</dbReference>
<evidence type="ECO:0000256" key="1">
    <source>
        <dbReference type="ARBA" id="ARBA00022679"/>
    </source>
</evidence>
<keyword evidence="2 3" id="KW-0520">NAD</keyword>
<keyword evidence="3 4" id="KW-0479">Metal-binding</keyword>
<protein>
    <recommendedName>
        <fullName evidence="3">NAD-dependent protein deacylase</fullName>
        <ecNumber evidence="3">2.3.1.286</ecNumber>
    </recommendedName>
    <alternativeName>
        <fullName evidence="3">Regulatory protein SIR2 homolog</fullName>
    </alternativeName>
</protein>
<keyword evidence="3 4" id="KW-0862">Zinc</keyword>
<feature type="binding site" evidence="3 4">
    <location>
        <position position="125"/>
    </location>
    <ligand>
        <name>Zn(2+)</name>
        <dbReference type="ChEBI" id="CHEBI:29105"/>
    </ligand>
</feature>
<proteinExistence type="inferred from homology"/>
<evidence type="ECO:0000256" key="3">
    <source>
        <dbReference type="HAMAP-Rule" id="MF_01121"/>
    </source>
</evidence>
<dbReference type="GO" id="GO:0036055">
    <property type="term" value="F:protein-succinyllysine desuccinylase activity"/>
    <property type="evidence" value="ECO:0007669"/>
    <property type="project" value="InterPro"/>
</dbReference>
<dbReference type="EC" id="2.3.1.286" evidence="3"/>
<dbReference type="Proteomes" id="UP000321058">
    <property type="component" value="Unassembled WGS sequence"/>
</dbReference>
<dbReference type="PANTHER" id="PTHR11085:SF4">
    <property type="entry name" value="NAD-DEPENDENT PROTEIN DEACYLASE"/>
    <property type="match status" value="1"/>
</dbReference>
<feature type="binding site" evidence="3 4">
    <location>
        <position position="122"/>
    </location>
    <ligand>
        <name>Zn(2+)</name>
        <dbReference type="ChEBI" id="CHEBI:29105"/>
    </ligand>
</feature>
<comment type="similarity">
    <text evidence="3">Belongs to the sirtuin family. Class III subfamily.</text>
</comment>
<comment type="function">
    <text evidence="3">NAD-dependent protein deacetylase which modulates the activities of several proteins which are inactive in their acetylated form.</text>
</comment>
<feature type="binding site" evidence="3">
    <location>
        <begin position="15"/>
        <end position="34"/>
    </location>
    <ligand>
        <name>NAD(+)</name>
        <dbReference type="ChEBI" id="CHEBI:57540"/>
    </ligand>
</feature>
<dbReference type="GO" id="GO:0017136">
    <property type="term" value="F:histone deacetylase activity, NAD-dependent"/>
    <property type="evidence" value="ECO:0007669"/>
    <property type="project" value="TreeGrafter"/>
</dbReference>
<feature type="binding site" evidence="3">
    <location>
        <position position="227"/>
    </location>
    <ligand>
        <name>NAD(+)</name>
        <dbReference type="ChEBI" id="CHEBI:57540"/>
    </ligand>
</feature>
<dbReference type="PROSITE" id="PS50305">
    <property type="entry name" value="SIRTUIN"/>
    <property type="match status" value="1"/>
</dbReference>
<dbReference type="GO" id="GO:0005737">
    <property type="term" value="C:cytoplasm"/>
    <property type="evidence" value="ECO:0007669"/>
    <property type="project" value="UniProtKB-SubCell"/>
</dbReference>
<feature type="active site" description="Proton acceptor" evidence="3 4">
    <location>
        <position position="114"/>
    </location>
</feature>
<feature type="binding site" evidence="3">
    <location>
        <begin position="181"/>
        <end position="183"/>
    </location>
    <ligand>
        <name>NAD(+)</name>
        <dbReference type="ChEBI" id="CHEBI:57540"/>
    </ligand>
</feature>
<comment type="caution">
    <text evidence="3">Lacks conserved residue(s) required for the propagation of feature annotation.</text>
</comment>
<dbReference type="GO" id="GO:0070403">
    <property type="term" value="F:NAD+ binding"/>
    <property type="evidence" value="ECO:0007669"/>
    <property type="project" value="UniProtKB-UniRule"/>
</dbReference>
<keyword evidence="3" id="KW-0963">Cytoplasm</keyword>
<reference evidence="6 7" key="1">
    <citation type="submission" date="2019-07" db="EMBL/GenBank/DDBJ databases">
        <title>Whole genome shotgun sequence of Reyranella soli NBRC 108950.</title>
        <authorList>
            <person name="Hosoyama A."/>
            <person name="Uohara A."/>
            <person name="Ohji S."/>
            <person name="Ichikawa N."/>
        </authorList>
    </citation>
    <scope>NUCLEOTIDE SEQUENCE [LARGE SCALE GENOMIC DNA]</scope>
    <source>
        <strain evidence="6 7">NBRC 108950</strain>
    </source>
</reference>
<comment type="cofactor">
    <cofactor evidence="3">
        <name>Zn(2+)</name>
        <dbReference type="ChEBI" id="CHEBI:29105"/>
    </cofactor>
    <text evidence="3">Binds 1 zinc ion per subunit.</text>
</comment>
<keyword evidence="7" id="KW-1185">Reference proteome</keyword>
<dbReference type="HAMAP" id="MF_01121">
    <property type="entry name" value="Sirtuin_ClassIII"/>
    <property type="match status" value="1"/>
</dbReference>
<dbReference type="OrthoDB" id="9800582at2"/>
<dbReference type="InterPro" id="IPR026591">
    <property type="entry name" value="Sirtuin_cat_small_dom_sf"/>
</dbReference>
<sequence length="245" mass="27738">MHQEFLPPGIVILTGAGISKESGIDTFRDKDGLWSRVNLEEVATIEAWHRDKKKVLDFYNDTRRSFRAAHVEPNAAHRALARLEKEYQGEVVVVTQNIDPLHEMAGSRNIIHMHGRDGEVRCMSCQRVFESDADLTAQSICPNCNAVGELRPNIVWFGEMPMHMEEIYEALERCGLFLSIGTSGEVYPAAGFVLHVRRRQHRAHTVELNLEATGSQPLFHEHIYGPATEVVPAYVERVLANGWRQ</sequence>
<dbReference type="Gene3D" id="3.40.50.1220">
    <property type="entry name" value="TPP-binding domain"/>
    <property type="match status" value="1"/>
</dbReference>
<feature type="domain" description="Deacetylase sirtuin-type" evidence="5">
    <location>
        <begin position="1"/>
        <end position="241"/>
    </location>
</feature>
<evidence type="ECO:0000313" key="6">
    <source>
        <dbReference type="EMBL" id="GEP57071.1"/>
    </source>
</evidence>
<evidence type="ECO:0000256" key="2">
    <source>
        <dbReference type="ARBA" id="ARBA00023027"/>
    </source>
</evidence>
<dbReference type="SUPFAM" id="SSF52467">
    <property type="entry name" value="DHS-like NAD/FAD-binding domain"/>
    <property type="match status" value="1"/>
</dbReference>
<dbReference type="EMBL" id="BKAJ01000074">
    <property type="protein sequence ID" value="GEP57071.1"/>
    <property type="molecule type" value="Genomic_DNA"/>
</dbReference>
<feature type="binding site" evidence="3">
    <location>
        <begin position="96"/>
        <end position="99"/>
    </location>
    <ligand>
        <name>NAD(+)</name>
        <dbReference type="ChEBI" id="CHEBI:57540"/>
    </ligand>
</feature>
<dbReference type="AlphaFoldDB" id="A0A512NDQ1"/>
<dbReference type="GO" id="GO:0036054">
    <property type="term" value="F:protein-malonyllysine demalonylase activity"/>
    <property type="evidence" value="ECO:0007669"/>
    <property type="project" value="InterPro"/>
</dbReference>
<dbReference type="RefSeq" id="WP_147151446.1">
    <property type="nucleotide sequence ID" value="NZ_BKAJ01000074.1"/>
</dbReference>
<feature type="binding site" evidence="3 4">
    <location>
        <position position="141"/>
    </location>
    <ligand>
        <name>Zn(2+)</name>
        <dbReference type="ChEBI" id="CHEBI:29105"/>
    </ligand>
</feature>
<dbReference type="InterPro" id="IPR029035">
    <property type="entry name" value="DHS-like_NAD/FAD-binding_dom"/>
</dbReference>
<evidence type="ECO:0000256" key="4">
    <source>
        <dbReference type="PROSITE-ProRule" id="PRU00236"/>
    </source>
</evidence>
<dbReference type="GO" id="GO:0008270">
    <property type="term" value="F:zinc ion binding"/>
    <property type="evidence" value="ECO:0007669"/>
    <property type="project" value="UniProtKB-UniRule"/>
</dbReference>
<evidence type="ECO:0000313" key="7">
    <source>
        <dbReference type="Proteomes" id="UP000321058"/>
    </source>
</evidence>
<accession>A0A512NDQ1</accession>
<dbReference type="InterPro" id="IPR026590">
    <property type="entry name" value="Ssirtuin_cat_dom"/>
</dbReference>
<dbReference type="InterPro" id="IPR003000">
    <property type="entry name" value="Sirtuin"/>
</dbReference>
<organism evidence="6 7">
    <name type="scientific">Reyranella soli</name>
    <dbReference type="NCBI Taxonomy" id="1230389"/>
    <lineage>
        <taxon>Bacteria</taxon>
        <taxon>Pseudomonadati</taxon>
        <taxon>Pseudomonadota</taxon>
        <taxon>Alphaproteobacteria</taxon>
        <taxon>Hyphomicrobiales</taxon>
        <taxon>Reyranellaceae</taxon>
        <taxon>Reyranella</taxon>
    </lineage>
</organism>
<comment type="subcellular location">
    <subcellularLocation>
        <location evidence="3">Cytoplasm</location>
    </subcellularLocation>
</comment>
<dbReference type="InterPro" id="IPR050134">
    <property type="entry name" value="NAD-dep_sirtuin_deacylases"/>
</dbReference>
<dbReference type="Gene3D" id="3.30.1600.10">
    <property type="entry name" value="SIR2/SIRT2 'Small Domain"/>
    <property type="match status" value="1"/>
</dbReference>
<comment type="caution">
    <text evidence="6">The sequence shown here is derived from an EMBL/GenBank/DDBJ whole genome shotgun (WGS) entry which is preliminary data.</text>
</comment>
<feature type="binding site" evidence="3">
    <location>
        <begin position="209"/>
        <end position="211"/>
    </location>
    <ligand>
        <name>NAD(+)</name>
        <dbReference type="ChEBI" id="CHEBI:57540"/>
    </ligand>
</feature>
<gene>
    <name evidence="6" type="primary">cobB_2</name>
    <name evidence="3" type="synonym">cobB</name>
    <name evidence="6" type="ORF">RSO01_42370</name>
</gene>